<name>A0A1I5C7L1_9PROT</name>
<keyword evidence="1" id="KW-1133">Transmembrane helix</keyword>
<evidence type="ECO:0000313" key="3">
    <source>
        <dbReference type="Proteomes" id="UP000183107"/>
    </source>
</evidence>
<organism evidence="2 3">
    <name type="scientific">Nitrosospira briensis</name>
    <dbReference type="NCBI Taxonomy" id="35799"/>
    <lineage>
        <taxon>Bacteria</taxon>
        <taxon>Pseudomonadati</taxon>
        <taxon>Pseudomonadota</taxon>
        <taxon>Betaproteobacteria</taxon>
        <taxon>Nitrosomonadales</taxon>
        <taxon>Nitrosomonadaceae</taxon>
        <taxon>Nitrosospira</taxon>
    </lineage>
</organism>
<keyword evidence="1" id="KW-0472">Membrane</keyword>
<gene>
    <name evidence="2" type="ORF">SAMN05216386_1998</name>
</gene>
<dbReference type="RefSeq" id="WP_074797030.1">
    <property type="nucleotide sequence ID" value="NZ_FOVJ01000003.1"/>
</dbReference>
<evidence type="ECO:0000256" key="1">
    <source>
        <dbReference type="SAM" id="Phobius"/>
    </source>
</evidence>
<accession>A0A1I5C7L1</accession>
<keyword evidence="3" id="KW-1185">Reference proteome</keyword>
<evidence type="ECO:0000313" key="2">
    <source>
        <dbReference type="EMBL" id="SFN82979.1"/>
    </source>
</evidence>
<dbReference type="OrthoDB" id="8911471at2"/>
<reference evidence="3" key="1">
    <citation type="submission" date="2016-10" db="EMBL/GenBank/DDBJ databases">
        <authorList>
            <person name="Varghese N."/>
        </authorList>
    </citation>
    <scope>NUCLEOTIDE SEQUENCE [LARGE SCALE GENOMIC DNA]</scope>
    <source>
        <strain evidence="3">Nsp8</strain>
    </source>
</reference>
<sequence length="220" mass="24393">MKLTRIIHVSSMVIVGSLLSFNVAAHALWLEGDHAEARLYFGEYAENKRETSPGRLDSIVEPVVTVVDTKGEEKRVEASRASNHFAIPLINKPAGATVLVQALKQAIREPQGEIPSPTYRRYLYARLGKGGSLPLDIQDNGNLLRLTFMGKPVPKAEVVVIAPNGWEKHLHTDEKGETDYTLLEPGLYVVEAKYELNKPGEFEGKAYGVESHKVTLTLYK</sequence>
<evidence type="ECO:0008006" key="4">
    <source>
        <dbReference type="Google" id="ProtNLM"/>
    </source>
</evidence>
<keyword evidence="1" id="KW-0812">Transmembrane</keyword>
<dbReference type="EMBL" id="FOVJ01000003">
    <property type="protein sequence ID" value="SFN82979.1"/>
    <property type="molecule type" value="Genomic_DNA"/>
</dbReference>
<feature type="transmembrane region" description="Helical" evidence="1">
    <location>
        <begin position="6"/>
        <end position="30"/>
    </location>
</feature>
<dbReference type="AlphaFoldDB" id="A0A1I5C7L1"/>
<protein>
    <recommendedName>
        <fullName evidence="4">DUF4198 domain-containing protein</fullName>
    </recommendedName>
</protein>
<proteinExistence type="predicted"/>
<dbReference type="Proteomes" id="UP000183107">
    <property type="component" value="Unassembled WGS sequence"/>
</dbReference>